<protein>
    <submittedName>
        <fullName evidence="2">DUF1304 domain-containing protein</fullName>
    </submittedName>
</protein>
<dbReference type="Pfam" id="PF06993">
    <property type="entry name" value="DUF1304"/>
    <property type="match status" value="1"/>
</dbReference>
<feature type="transmembrane region" description="Helical" evidence="1">
    <location>
        <begin position="7"/>
        <end position="29"/>
    </location>
</feature>
<keyword evidence="3" id="KW-1185">Reference proteome</keyword>
<keyword evidence="1" id="KW-0472">Membrane</keyword>
<feature type="transmembrane region" description="Helical" evidence="1">
    <location>
        <begin position="75"/>
        <end position="95"/>
    </location>
</feature>
<keyword evidence="1" id="KW-1133">Transmembrane helix</keyword>
<sequence>MPTLAKISVVIVAAVHIAISVVEMFFWNNSFVYQRLDFTPEMASIVTPIVQNAGLYNGFIAAGLIWGAFTKDNVLLLRVFFLVCVVIAGIFGALTLKWTTLVLQTLPAFAALTLVWLSHSQFKLQD</sequence>
<dbReference type="AlphaFoldDB" id="A0A7D7L8W2"/>
<gene>
    <name evidence="2" type="ORF">HUN01_00195</name>
</gene>
<keyword evidence="1" id="KW-0812">Transmembrane</keyword>
<dbReference type="PANTHER" id="PTHR38446:SF1">
    <property type="entry name" value="BLL0914 PROTEIN"/>
    <property type="match status" value="1"/>
</dbReference>
<organism evidence="2 3">
    <name type="scientific">Nostoc edaphicum CCNP1411</name>
    <dbReference type="NCBI Taxonomy" id="1472755"/>
    <lineage>
        <taxon>Bacteria</taxon>
        <taxon>Bacillati</taxon>
        <taxon>Cyanobacteriota</taxon>
        <taxon>Cyanophyceae</taxon>
        <taxon>Nostocales</taxon>
        <taxon>Nostocaceae</taxon>
        <taxon>Nostoc</taxon>
    </lineage>
</organism>
<dbReference type="RefSeq" id="WP_181927034.1">
    <property type="nucleotide sequence ID" value="NZ_CP054693.1"/>
</dbReference>
<feature type="transmembrane region" description="Helical" evidence="1">
    <location>
        <begin position="101"/>
        <end position="118"/>
    </location>
</feature>
<feature type="transmembrane region" description="Helical" evidence="1">
    <location>
        <begin position="49"/>
        <end position="68"/>
    </location>
</feature>
<name>A0A7D7L8W2_9NOSO</name>
<dbReference type="PANTHER" id="PTHR38446">
    <property type="entry name" value="BLL0914 PROTEIN"/>
    <property type="match status" value="1"/>
</dbReference>
<dbReference type="Proteomes" id="UP000514713">
    <property type="component" value="Plasmid pNe_1"/>
</dbReference>
<keyword evidence="2" id="KW-0614">Plasmid</keyword>
<evidence type="ECO:0000313" key="3">
    <source>
        <dbReference type="Proteomes" id="UP000514713"/>
    </source>
</evidence>
<geneLocation type="plasmid" evidence="3">
    <name>pne_1</name>
</geneLocation>
<dbReference type="InterPro" id="IPR009732">
    <property type="entry name" value="DUF1304"/>
</dbReference>
<evidence type="ECO:0000313" key="2">
    <source>
        <dbReference type="EMBL" id="QMS86088.1"/>
    </source>
</evidence>
<evidence type="ECO:0000256" key="1">
    <source>
        <dbReference type="SAM" id="Phobius"/>
    </source>
</evidence>
<reference evidence="3" key="1">
    <citation type="submission" date="2020-06" db="EMBL/GenBank/DDBJ databases">
        <title>Nostoc edaphicum CCNP1411 genome.</title>
        <authorList>
            <person name="Fidor A."/>
            <person name="Grabski M."/>
            <person name="Gawor J."/>
            <person name="Gromadka R."/>
            <person name="Wegrzyn G."/>
            <person name="Mazur-Marzec H."/>
        </authorList>
    </citation>
    <scope>NUCLEOTIDE SEQUENCE [LARGE SCALE GENOMIC DNA]</scope>
    <source>
        <strain evidence="3">CCNP1411</strain>
        <plasmid evidence="3">pne_1</plasmid>
    </source>
</reference>
<proteinExistence type="predicted"/>
<accession>A0A7D7L8W2</accession>
<dbReference type="EMBL" id="CP054693">
    <property type="protein sequence ID" value="QMS86088.1"/>
    <property type="molecule type" value="Genomic_DNA"/>
</dbReference>
<dbReference type="KEGG" id="ned:HUN01_00195"/>